<gene>
    <name evidence="5" type="ordered locus">SL003B_1863</name>
</gene>
<dbReference type="Pfam" id="PF20256">
    <property type="entry name" value="MoCoBD_2"/>
    <property type="match status" value="1"/>
</dbReference>
<dbReference type="PANTHER" id="PTHR11908">
    <property type="entry name" value="XANTHINE DEHYDROGENASE"/>
    <property type="match status" value="1"/>
</dbReference>
<sequence>MWHTKAWIGREMPRREDLRLVTGQGRYVDDLAPDGCLTLDILRNPFAAGRIVDLDVEATRAAPGVRLVLTATDLAGLGASAINPLLPGGEAVPMQVLADGVVRALGQGVVAVVADSREAARDALELVSLDVEEVPAATRTVLRHRWGAPVAASGNSAPAACGRAVSVRVEHALVAPFALEPRAALAVPDSDRLTVWLSTQTPQRCRDDLAAMLGLERDRIRVVAPDVGGAFGGKASLMPEDVLVACAALRLGRPVKWCATRSEEMQAATQGRGAVTSATLQVDAEGRACALKADLDYPLGHWMPYSALAPGRNAGRILPGPYDIAAVDVALQAHLSAGPAVNIYRGAGRPEATMLMERLMDRAAQALGLDPLEMRRRNVTPASVLPRMTPTGERLCSGDFAALLDRLAAETGYQEKRVTQARRRAAGEIVGLGLGLYIEPCGQGWETAEVRLMGDGTIVAATGASAQGQGRETAFAQIVADTLGIEPQAVRVVAGDTDAVPEGIGALASRSTAIGGSAMLLACRTLVTRAVRKAAALLGCREDALDVGPGGLIAPGGTLLVWRELAARLGAPDAVVLSASERYEAPGEAWASGAVLAEVAIEADTGTIAVEAITWVDDAGTMVNPLLAEGQLIGGLAQGLGAALMERVVYRDGQLLTGSLMDYALPRAADMPPVRIVSQPTPSPANALGVKGVGEAGCIGVPAALLNAVQDALLPFGAPDLSLPLTSEKVWRIITGLEP</sequence>
<evidence type="ECO:0000256" key="2">
    <source>
        <dbReference type="ARBA" id="ARBA00023002"/>
    </source>
</evidence>
<dbReference type="Pfam" id="PF02738">
    <property type="entry name" value="MoCoBD_1"/>
    <property type="match status" value="1"/>
</dbReference>
<proteinExistence type="predicted"/>
<dbReference type="Gene3D" id="3.90.1170.50">
    <property type="entry name" value="Aldehyde oxidase/xanthine dehydrogenase, a/b hammerhead"/>
    <property type="match status" value="1"/>
</dbReference>
<evidence type="ECO:0000256" key="3">
    <source>
        <dbReference type="ARBA" id="ARBA00053029"/>
    </source>
</evidence>
<dbReference type="InterPro" id="IPR036856">
    <property type="entry name" value="Ald_Oxase/Xan_DH_a/b_sf"/>
</dbReference>
<dbReference type="eggNOG" id="COG1529">
    <property type="taxonomic scope" value="Bacteria"/>
</dbReference>
<dbReference type="PANTHER" id="PTHR11908:SF132">
    <property type="entry name" value="ALDEHYDE OXIDASE 1-RELATED"/>
    <property type="match status" value="1"/>
</dbReference>
<dbReference type="InterPro" id="IPR000674">
    <property type="entry name" value="Ald_Oxase/Xan_DH_a/b"/>
</dbReference>
<dbReference type="SUPFAM" id="SSF54665">
    <property type="entry name" value="CO dehydrogenase molybdoprotein N-domain-like"/>
    <property type="match status" value="1"/>
</dbReference>
<dbReference type="InterPro" id="IPR016208">
    <property type="entry name" value="Ald_Oxase/xanthine_DH-like"/>
</dbReference>
<dbReference type="InterPro" id="IPR046867">
    <property type="entry name" value="AldOxase/xan_DH_MoCoBD2"/>
</dbReference>
<reference evidence="5 6" key="1">
    <citation type="journal article" date="2011" name="J. Bacteriol.">
        <title>Complete genome sequence of Polymorphum gilvum SL003B-26A1T, a crude oil-degrading bacterium from oil-polluted saline soil.</title>
        <authorList>
            <person name="Li S.G."/>
            <person name="Tang Y.Q."/>
            <person name="Nie Y."/>
            <person name="Cai M."/>
            <person name="Wu X.L."/>
        </authorList>
    </citation>
    <scope>NUCLEOTIDE SEQUENCE [LARGE SCALE GENOMIC DNA]</scope>
    <source>
        <strain evidence="6">LMG 25793 / CGMCC 1.9160 / SL003B-26A1</strain>
    </source>
</reference>
<dbReference type="Pfam" id="PF01315">
    <property type="entry name" value="Ald_Xan_dh_C"/>
    <property type="match status" value="1"/>
</dbReference>
<dbReference type="KEGG" id="pgv:SL003B_1863"/>
<accession>F2IW07</accession>
<comment type="cofactor">
    <cofactor evidence="3">
        <name>Mo-molybdopterin cytosine dinucleotide</name>
        <dbReference type="ChEBI" id="CHEBI:71308"/>
    </cofactor>
</comment>
<dbReference type="InterPro" id="IPR008274">
    <property type="entry name" value="AldOxase/xan_DH_MoCoBD1"/>
</dbReference>
<dbReference type="FunFam" id="3.30.365.10:FF:000001">
    <property type="entry name" value="Xanthine dehydrogenase oxidase"/>
    <property type="match status" value="1"/>
</dbReference>
<evidence type="ECO:0000313" key="6">
    <source>
        <dbReference type="Proteomes" id="UP000008130"/>
    </source>
</evidence>
<keyword evidence="1" id="KW-0500">Molybdenum</keyword>
<evidence type="ECO:0000313" key="5">
    <source>
        <dbReference type="EMBL" id="ADZ70289.1"/>
    </source>
</evidence>
<dbReference type="SMART" id="SM01008">
    <property type="entry name" value="Ald_Xan_dh_C"/>
    <property type="match status" value="1"/>
</dbReference>
<dbReference type="RefSeq" id="WP_013652607.1">
    <property type="nucleotide sequence ID" value="NC_015259.1"/>
</dbReference>
<dbReference type="GO" id="GO:0005506">
    <property type="term" value="F:iron ion binding"/>
    <property type="evidence" value="ECO:0007669"/>
    <property type="project" value="InterPro"/>
</dbReference>
<dbReference type="EMBL" id="CP002568">
    <property type="protein sequence ID" value="ADZ70289.1"/>
    <property type="molecule type" value="Genomic_DNA"/>
</dbReference>
<dbReference type="PATRIC" id="fig|991905.3.peg.1911"/>
<feature type="domain" description="Aldehyde oxidase/xanthine dehydrogenase a/b hammerhead" evidence="4">
    <location>
        <begin position="22"/>
        <end position="135"/>
    </location>
</feature>
<dbReference type="STRING" id="991905.SL003B_1863"/>
<dbReference type="AlphaFoldDB" id="F2IW07"/>
<dbReference type="HOGENOM" id="CLU_001681_2_0_5"/>
<evidence type="ECO:0000256" key="1">
    <source>
        <dbReference type="ARBA" id="ARBA00022505"/>
    </source>
</evidence>
<dbReference type="InterPro" id="IPR037165">
    <property type="entry name" value="AldOxase/xan_DH_Mopterin-bd_sf"/>
</dbReference>
<organism evidence="5 6">
    <name type="scientific">Polymorphum gilvum (strain LMG 25793 / CGMCC 1.9160 / SL003B-26A1)</name>
    <dbReference type="NCBI Taxonomy" id="991905"/>
    <lineage>
        <taxon>Bacteria</taxon>
        <taxon>Pseudomonadati</taxon>
        <taxon>Pseudomonadota</taxon>
        <taxon>Alphaproteobacteria</taxon>
        <taxon>Rhodobacterales</taxon>
        <taxon>Paracoccaceae</taxon>
        <taxon>Polymorphum</taxon>
    </lineage>
</organism>
<dbReference type="Gene3D" id="3.30.365.10">
    <property type="entry name" value="Aldehyde oxidase/xanthine dehydrogenase, molybdopterin binding domain"/>
    <property type="match status" value="4"/>
</dbReference>
<dbReference type="GO" id="GO:0016491">
    <property type="term" value="F:oxidoreductase activity"/>
    <property type="evidence" value="ECO:0007669"/>
    <property type="project" value="UniProtKB-KW"/>
</dbReference>
<name>F2IW07_POLGS</name>
<keyword evidence="6" id="KW-1185">Reference proteome</keyword>
<keyword evidence="2" id="KW-0560">Oxidoreductase</keyword>
<dbReference type="Proteomes" id="UP000008130">
    <property type="component" value="Chromosome"/>
</dbReference>
<dbReference type="SUPFAM" id="SSF56003">
    <property type="entry name" value="Molybdenum cofactor-binding domain"/>
    <property type="match status" value="1"/>
</dbReference>
<evidence type="ECO:0000259" key="4">
    <source>
        <dbReference type="SMART" id="SM01008"/>
    </source>
</evidence>
<protein>
    <submittedName>
        <fullName evidence="5">Xanthine dehydrogenase family protein, large subunit</fullName>
    </submittedName>
</protein>